<dbReference type="InterPro" id="IPR012340">
    <property type="entry name" value="NA-bd_OB-fold"/>
</dbReference>
<dbReference type="EMBL" id="VULZ01000007">
    <property type="protein sequence ID" value="MSS14911.1"/>
    <property type="molecule type" value="Genomic_DNA"/>
</dbReference>
<evidence type="ECO:0000256" key="6">
    <source>
        <dbReference type="SAM" id="MobiDB-lite"/>
    </source>
</evidence>
<dbReference type="EC" id="2.1.1.190" evidence="8"/>
<dbReference type="AlphaFoldDB" id="A0A6L5X3K3"/>
<dbReference type="CDD" id="cd02440">
    <property type="entry name" value="AdoMet_MTases"/>
    <property type="match status" value="1"/>
</dbReference>
<feature type="binding site" evidence="4">
    <location>
        <position position="409"/>
    </location>
    <ligand>
        <name>S-adenosyl-L-methionine</name>
        <dbReference type="ChEBI" id="CHEBI:59789"/>
    </ligand>
</feature>
<evidence type="ECO:0000256" key="4">
    <source>
        <dbReference type="PROSITE-ProRule" id="PRU01024"/>
    </source>
</evidence>
<dbReference type="FunFam" id="3.40.50.150:FF:000009">
    <property type="entry name" value="23S rRNA (Uracil(1939)-C(5))-methyltransferase RlmD"/>
    <property type="match status" value="1"/>
</dbReference>
<feature type="compositionally biased region" description="Polar residues" evidence="6">
    <location>
        <begin position="117"/>
        <end position="144"/>
    </location>
</feature>
<dbReference type="Gene3D" id="2.40.50.140">
    <property type="entry name" value="Nucleic acid-binding proteins"/>
    <property type="match status" value="1"/>
</dbReference>
<feature type="binding site" evidence="4">
    <location>
        <position position="479"/>
    </location>
    <ligand>
        <name>S-adenosyl-L-methionine</name>
        <dbReference type="ChEBI" id="CHEBI:59789"/>
    </ligand>
</feature>
<evidence type="ECO:0000259" key="7">
    <source>
        <dbReference type="PROSITE" id="PS50926"/>
    </source>
</evidence>
<dbReference type="PROSITE" id="PS01230">
    <property type="entry name" value="TRMA_1"/>
    <property type="match status" value="1"/>
</dbReference>
<feature type="binding site" evidence="4">
    <location>
        <position position="430"/>
    </location>
    <ligand>
        <name>S-adenosyl-L-methionine</name>
        <dbReference type="ChEBI" id="CHEBI:59789"/>
    </ligand>
</feature>
<keyword evidence="1 4" id="KW-0489">Methyltransferase</keyword>
<feature type="region of interest" description="Disordered" evidence="6">
    <location>
        <begin position="607"/>
        <end position="628"/>
    </location>
</feature>
<name>A0A6L5X3K3_9FIRM</name>
<evidence type="ECO:0000256" key="1">
    <source>
        <dbReference type="ARBA" id="ARBA00022603"/>
    </source>
</evidence>
<accession>A0A6L5X3K3</accession>
<dbReference type="FunFam" id="2.40.50.140:FF:000097">
    <property type="entry name" value="23S rRNA (uracil(1939)-C(5))-methyltransferase RlmD"/>
    <property type="match status" value="1"/>
</dbReference>
<sequence length="643" mass="71437">MLRKNEIVTLRIEDMSDEGLGIGHTDEGVAVFVKDTVIGDSVRASITKVKKTYAFGRVAEILTPSPDRVTPCCPVARSCGGCQIQEMSYLAQLHFKENKVLGNIRRIGGIACRKAGQEQTAEQGPESGQEQISEQGPESEQVRPSAQDHESGQKQWALFYPIIGSSAPFHYRNKSEYPVGRDKNGKLVAGFYAGRTHTIVSGAQCVIGIEENQPILDAVLGWMETFHIPAYQEETGKGLVRNIMIRCGFSTGQIMVVIVANADRLPHETELVKKICGALPKTECTGTDLCRAGSCSRESRLAGNRLGGAHLSSENPIGEVDSVSDPYGAGRIITGIILNTNKERTNVILGRKNRTLWGHDSIEDKIGAIRYRISPLSFYQVNPYQTRTLYETARSYAELTGEEIVWDLYCGTGTISLFLAPYAKQVYGVEVVPDAIDNARENAKLNHIDNVQFLTGKAEEVLPREYQEHQIYADVIVVDPPRKGLEGGVIDTIAAMAPKRVVYISCNSATLARDLAIFAQKGYQTRKVQPVDMFPQGVHVETVCLLSKLSEVKNHISVEVDMDEMDLTAAESKATYQEIQEWVQEKYRFHVTHLNIAQVKRKHGIIERENYNKPKSEDSRQPGCPEEKEQAIEEALKHFQMII</sequence>
<dbReference type="PANTHER" id="PTHR11061">
    <property type="entry name" value="RNA M5U METHYLTRANSFERASE"/>
    <property type="match status" value="1"/>
</dbReference>
<dbReference type="SUPFAM" id="SSF53335">
    <property type="entry name" value="S-adenosyl-L-methionine-dependent methyltransferases"/>
    <property type="match status" value="1"/>
</dbReference>
<feature type="region of interest" description="Disordered" evidence="6">
    <location>
        <begin position="115"/>
        <end position="148"/>
    </location>
</feature>
<dbReference type="Pfam" id="PF01938">
    <property type="entry name" value="TRAM"/>
    <property type="match status" value="1"/>
</dbReference>
<protein>
    <submittedName>
        <fullName evidence="8">23S rRNA (Uracil(1939)-C(5))-methyltransferase RlmD</fullName>
        <ecNumber evidence="8">2.1.1.190</ecNumber>
    </submittedName>
</protein>
<evidence type="ECO:0000313" key="8">
    <source>
        <dbReference type="EMBL" id="MSS14911.1"/>
    </source>
</evidence>
<feature type="active site" description="Nucleophile" evidence="4">
    <location>
        <position position="506"/>
    </location>
</feature>
<keyword evidence="9" id="KW-1185">Reference proteome</keyword>
<dbReference type="Gene3D" id="3.40.50.150">
    <property type="entry name" value="Vaccinia Virus protein VP39"/>
    <property type="match status" value="1"/>
</dbReference>
<dbReference type="PROSITE" id="PS50926">
    <property type="entry name" value="TRAM"/>
    <property type="match status" value="1"/>
</dbReference>
<dbReference type="GO" id="GO:0070475">
    <property type="term" value="P:rRNA base methylation"/>
    <property type="evidence" value="ECO:0007669"/>
    <property type="project" value="TreeGrafter"/>
</dbReference>
<dbReference type="NCBIfam" id="TIGR00479">
    <property type="entry name" value="rumA"/>
    <property type="match status" value="1"/>
</dbReference>
<feature type="active site" evidence="5">
    <location>
        <position position="506"/>
    </location>
</feature>
<evidence type="ECO:0000313" key="9">
    <source>
        <dbReference type="Proteomes" id="UP000481852"/>
    </source>
</evidence>
<keyword evidence="2 4" id="KW-0808">Transferase</keyword>
<evidence type="ECO:0000256" key="5">
    <source>
        <dbReference type="PROSITE-ProRule" id="PRU10015"/>
    </source>
</evidence>
<dbReference type="PANTHER" id="PTHR11061:SF30">
    <property type="entry name" value="TRNA (URACIL(54)-C(5))-METHYLTRANSFERASE"/>
    <property type="match status" value="1"/>
</dbReference>
<dbReference type="InterPro" id="IPR002792">
    <property type="entry name" value="TRAM_dom"/>
</dbReference>
<dbReference type="SUPFAM" id="SSF50249">
    <property type="entry name" value="Nucleic acid-binding proteins"/>
    <property type="match status" value="1"/>
</dbReference>
<dbReference type="InterPro" id="IPR029063">
    <property type="entry name" value="SAM-dependent_MTases_sf"/>
</dbReference>
<dbReference type="GO" id="GO:0070041">
    <property type="term" value="F:rRNA (uridine-C5-)-methyltransferase activity"/>
    <property type="evidence" value="ECO:0007669"/>
    <property type="project" value="TreeGrafter"/>
</dbReference>
<evidence type="ECO:0000256" key="3">
    <source>
        <dbReference type="ARBA" id="ARBA00022691"/>
    </source>
</evidence>
<reference evidence="8 9" key="1">
    <citation type="submission" date="2019-08" db="EMBL/GenBank/DDBJ databases">
        <title>In-depth cultivation of the pig gut microbiome towards novel bacterial diversity and tailored functional studies.</title>
        <authorList>
            <person name="Wylensek D."/>
            <person name="Hitch T.C.A."/>
            <person name="Clavel T."/>
        </authorList>
    </citation>
    <scope>NUCLEOTIDE SEQUENCE [LARGE SCALE GENOMIC DNA]</scope>
    <source>
        <strain evidence="8 9">Oil+RF-744-WCA-WT-11</strain>
    </source>
</reference>
<dbReference type="InterPro" id="IPR010280">
    <property type="entry name" value="U5_MeTrfase_fam"/>
</dbReference>
<dbReference type="Proteomes" id="UP000481852">
    <property type="component" value="Unassembled WGS sequence"/>
</dbReference>
<proteinExistence type="inferred from homology"/>
<dbReference type="Gene3D" id="2.40.50.1070">
    <property type="match status" value="1"/>
</dbReference>
<dbReference type="Pfam" id="PF05958">
    <property type="entry name" value="tRNA_U5-meth_tr"/>
    <property type="match status" value="1"/>
</dbReference>
<dbReference type="InterPro" id="IPR030390">
    <property type="entry name" value="MeTrfase_TrmA_AS"/>
</dbReference>
<comment type="similarity">
    <text evidence="4">Belongs to the class I-like SAM-binding methyltransferase superfamily. RNA M5U methyltransferase family.</text>
</comment>
<feature type="binding site" evidence="4">
    <location>
        <position position="380"/>
    </location>
    <ligand>
        <name>S-adenosyl-L-methionine</name>
        <dbReference type="ChEBI" id="CHEBI:59789"/>
    </ligand>
</feature>
<feature type="domain" description="TRAM" evidence="7">
    <location>
        <begin position="1"/>
        <end position="60"/>
    </location>
</feature>
<organism evidence="8 9">
    <name type="scientific">Porcincola intestinalis</name>
    <dbReference type="NCBI Taxonomy" id="2606632"/>
    <lineage>
        <taxon>Bacteria</taxon>
        <taxon>Bacillati</taxon>
        <taxon>Bacillota</taxon>
        <taxon>Clostridia</taxon>
        <taxon>Lachnospirales</taxon>
        <taxon>Lachnospiraceae</taxon>
        <taxon>Porcincola</taxon>
    </lineage>
</organism>
<gene>
    <name evidence="8" type="primary">rlmD</name>
    <name evidence="8" type="ORF">FYJ35_07615</name>
</gene>
<comment type="caution">
    <text evidence="8">The sequence shown here is derived from an EMBL/GenBank/DDBJ whole genome shotgun (WGS) entry which is preliminary data.</text>
</comment>
<dbReference type="PROSITE" id="PS51687">
    <property type="entry name" value="SAM_MT_RNA_M5U"/>
    <property type="match status" value="1"/>
</dbReference>
<dbReference type="RefSeq" id="WP_154525230.1">
    <property type="nucleotide sequence ID" value="NZ_VULZ01000007.1"/>
</dbReference>
<evidence type="ECO:0000256" key="2">
    <source>
        <dbReference type="ARBA" id="ARBA00022679"/>
    </source>
</evidence>
<keyword evidence="3 4" id="KW-0949">S-adenosyl-L-methionine</keyword>